<keyword evidence="2" id="KW-1185">Reference proteome</keyword>
<accession>A0ABW2V6K1</accession>
<name>A0ABW2V6K1_9BACL</name>
<evidence type="ECO:0000313" key="2">
    <source>
        <dbReference type="Proteomes" id="UP001596528"/>
    </source>
</evidence>
<sequence length="70" mass="8064">MTAGPTTSNRNQLTDKELSYIQDFLSWELLAVKKCSHYMGECQDAEINELLREAAAKHQQHYNTILSHLQ</sequence>
<proteinExistence type="predicted"/>
<dbReference type="Proteomes" id="UP001596528">
    <property type="component" value="Unassembled WGS sequence"/>
</dbReference>
<protein>
    <recommendedName>
        <fullName evidence="3">Coat F domain-containing protein</fullName>
    </recommendedName>
</protein>
<gene>
    <name evidence="1" type="ORF">ACFQWB_14080</name>
</gene>
<reference evidence="2" key="1">
    <citation type="journal article" date="2019" name="Int. J. Syst. Evol. Microbiol.">
        <title>The Global Catalogue of Microorganisms (GCM) 10K type strain sequencing project: providing services to taxonomists for standard genome sequencing and annotation.</title>
        <authorList>
            <consortium name="The Broad Institute Genomics Platform"/>
            <consortium name="The Broad Institute Genome Sequencing Center for Infectious Disease"/>
            <person name="Wu L."/>
            <person name="Ma J."/>
        </authorList>
    </citation>
    <scope>NUCLEOTIDE SEQUENCE [LARGE SCALE GENOMIC DNA]</scope>
    <source>
        <strain evidence="2">JCM 18657</strain>
    </source>
</reference>
<dbReference type="RefSeq" id="WP_138789498.1">
    <property type="nucleotide sequence ID" value="NZ_JBHTGQ010000032.1"/>
</dbReference>
<comment type="caution">
    <text evidence="1">The sequence shown here is derived from an EMBL/GenBank/DDBJ whole genome shotgun (WGS) entry which is preliminary data.</text>
</comment>
<dbReference type="EMBL" id="JBHTGQ010000032">
    <property type="protein sequence ID" value="MFC7751050.1"/>
    <property type="molecule type" value="Genomic_DNA"/>
</dbReference>
<evidence type="ECO:0008006" key="3">
    <source>
        <dbReference type="Google" id="ProtNLM"/>
    </source>
</evidence>
<organism evidence="1 2">
    <name type="scientific">Paenibacillus thermoaerophilus</name>
    <dbReference type="NCBI Taxonomy" id="1215385"/>
    <lineage>
        <taxon>Bacteria</taxon>
        <taxon>Bacillati</taxon>
        <taxon>Bacillota</taxon>
        <taxon>Bacilli</taxon>
        <taxon>Bacillales</taxon>
        <taxon>Paenibacillaceae</taxon>
        <taxon>Paenibacillus</taxon>
    </lineage>
</organism>
<evidence type="ECO:0000313" key="1">
    <source>
        <dbReference type="EMBL" id="MFC7751050.1"/>
    </source>
</evidence>